<keyword evidence="1" id="KW-0732">Signal</keyword>
<accession>A0A0A1UUU4</accession>
<dbReference type="HOGENOM" id="CLU_1230201_0_0_1"/>
<dbReference type="Proteomes" id="UP000030151">
    <property type="component" value="Unassembled WGS sequence"/>
</dbReference>
<proteinExistence type="predicted"/>
<name>A0A0A1UUU4_9HYPO</name>
<evidence type="ECO:0000313" key="3">
    <source>
        <dbReference type="Proteomes" id="UP000030151"/>
    </source>
</evidence>
<evidence type="ECO:0000256" key="1">
    <source>
        <dbReference type="SAM" id="SignalP"/>
    </source>
</evidence>
<dbReference type="OrthoDB" id="4938943at2759"/>
<dbReference type="eggNOG" id="ENOG502TGZI">
    <property type="taxonomic scope" value="Eukaryota"/>
</dbReference>
<feature type="chain" id="PRO_5001980868" evidence="1">
    <location>
        <begin position="20"/>
        <end position="225"/>
    </location>
</feature>
<sequence>MHSSVCLALLTCLYGTSFAAPINAGSLTNGAEHRPDANPSLPVVVDPEQGGLSNGVKRDATRSLLDGLIQDVPIVGGDGGLAGAASHVTKAAPGVGKREVTDDVAGIVTGLTEGADIAGVTDEALAGQKRDGTVGSPNGITDKVPIGQNLDPTGIAESLLHPGGFPGVGADSLVGKQKRDAIGGLGEGLPLGSSLGSAGGITKPVTDIVGSLQSLDGNSLGGLTQ</sequence>
<dbReference type="AlphaFoldDB" id="A0A0A1UUU4"/>
<comment type="caution">
    <text evidence="2">The sequence shown here is derived from an EMBL/GenBank/DDBJ whole genome shotgun (WGS) entry which is preliminary data.</text>
</comment>
<organism evidence="2 3">
    <name type="scientific">Metarhizium robertsii</name>
    <dbReference type="NCBI Taxonomy" id="568076"/>
    <lineage>
        <taxon>Eukaryota</taxon>
        <taxon>Fungi</taxon>
        <taxon>Dikarya</taxon>
        <taxon>Ascomycota</taxon>
        <taxon>Pezizomycotina</taxon>
        <taxon>Sordariomycetes</taxon>
        <taxon>Hypocreomycetidae</taxon>
        <taxon>Hypocreales</taxon>
        <taxon>Clavicipitaceae</taxon>
        <taxon>Metarhizium</taxon>
    </lineage>
</organism>
<protein>
    <submittedName>
        <fullName evidence="2">Uncharacterized protein</fullName>
    </submittedName>
</protein>
<gene>
    <name evidence="2" type="ORF">X797_006181</name>
</gene>
<feature type="signal peptide" evidence="1">
    <location>
        <begin position="1"/>
        <end position="19"/>
    </location>
</feature>
<dbReference type="EMBL" id="JELW01000011">
    <property type="protein sequence ID" value="EXV00773.1"/>
    <property type="molecule type" value="Genomic_DNA"/>
</dbReference>
<evidence type="ECO:0000313" key="2">
    <source>
        <dbReference type="EMBL" id="EXV00773.1"/>
    </source>
</evidence>
<reference evidence="2 3" key="1">
    <citation type="submission" date="2014-02" db="EMBL/GenBank/DDBJ databases">
        <title>The genome sequence of the entomopathogenic fungus Metarhizium robertsii ARSEF 2575.</title>
        <authorList>
            <person name="Giuliano Garisto Donzelli B."/>
            <person name="Roe B.A."/>
            <person name="Macmil S.L."/>
            <person name="Krasnoff S.B."/>
            <person name="Gibson D.M."/>
        </authorList>
    </citation>
    <scope>NUCLEOTIDE SEQUENCE [LARGE SCALE GENOMIC DNA]</scope>
    <source>
        <strain evidence="2 3">ARSEF 2575</strain>
    </source>
</reference>